<proteinExistence type="predicted"/>
<dbReference type="AlphaFoldDB" id="L9X2Q0"/>
<keyword evidence="2" id="KW-1185">Reference proteome</keyword>
<dbReference type="STRING" id="1227499.C493_10837"/>
<dbReference type="OrthoDB" id="161952at2157"/>
<organism evidence="1 2">
    <name type="scientific">Natronolimnohabitans innermongolicus JCM 12255</name>
    <dbReference type="NCBI Taxonomy" id="1227499"/>
    <lineage>
        <taxon>Archaea</taxon>
        <taxon>Methanobacteriati</taxon>
        <taxon>Methanobacteriota</taxon>
        <taxon>Stenosarchaea group</taxon>
        <taxon>Halobacteria</taxon>
        <taxon>Halobacteriales</taxon>
        <taxon>Natrialbaceae</taxon>
        <taxon>Natronolimnohabitans</taxon>
    </lineage>
</organism>
<sequence length="85" mass="9701">MEPPAAKQWDGTETQTIELPPATTQRALHEAIGHLYDQLALEQTRQERETELPDDVFDAIEALYVATAEESISRLEISYELETER</sequence>
<name>L9X2Q0_9EURY</name>
<dbReference type="Proteomes" id="UP000011602">
    <property type="component" value="Unassembled WGS sequence"/>
</dbReference>
<reference evidence="1 2" key="1">
    <citation type="journal article" date="2014" name="PLoS Genet.">
        <title>Phylogenetically driven sequencing of extremely halophilic archaea reveals strategies for static and dynamic osmo-response.</title>
        <authorList>
            <person name="Becker E.A."/>
            <person name="Seitzer P.M."/>
            <person name="Tritt A."/>
            <person name="Larsen D."/>
            <person name="Krusor M."/>
            <person name="Yao A.I."/>
            <person name="Wu D."/>
            <person name="Madern D."/>
            <person name="Eisen J.A."/>
            <person name="Darling A.E."/>
            <person name="Facciotti M.T."/>
        </authorList>
    </citation>
    <scope>NUCLEOTIDE SEQUENCE [LARGE SCALE GENOMIC DNA]</scope>
    <source>
        <strain evidence="1 2">JCM 12255</strain>
    </source>
</reference>
<dbReference type="EMBL" id="AOHZ01000048">
    <property type="protein sequence ID" value="ELY55756.1"/>
    <property type="molecule type" value="Genomic_DNA"/>
</dbReference>
<comment type="caution">
    <text evidence="1">The sequence shown here is derived from an EMBL/GenBank/DDBJ whole genome shotgun (WGS) entry which is preliminary data.</text>
</comment>
<dbReference type="eggNOG" id="ENOG502N5NC">
    <property type="taxonomic scope" value="Archaea"/>
</dbReference>
<protein>
    <submittedName>
        <fullName evidence="1">Uncharacterized protein</fullName>
    </submittedName>
</protein>
<evidence type="ECO:0000313" key="1">
    <source>
        <dbReference type="EMBL" id="ELY55756.1"/>
    </source>
</evidence>
<accession>L9X2Q0</accession>
<evidence type="ECO:0000313" key="2">
    <source>
        <dbReference type="Proteomes" id="UP000011602"/>
    </source>
</evidence>
<gene>
    <name evidence="1" type="ORF">C493_10837</name>
</gene>